<sequence length="153" mass="17415">MMIEKVEHKVQGKIGNIERRLSELESKPHGSSLHPEFMYSRLTVKPLTFDGLTSFAVLGLSLTNLTTIEKALESRCGDSDLTKCYRTELKTRRQKPGESFQELAADMKRLMSLEYAECSLDVPESLAAQYFVDAIRDEDTRYSTRLMDAKDLT</sequence>
<organism evidence="1 2">
    <name type="scientific">Araneus ventricosus</name>
    <name type="common">Orbweaver spider</name>
    <name type="synonym">Epeira ventricosa</name>
    <dbReference type="NCBI Taxonomy" id="182803"/>
    <lineage>
        <taxon>Eukaryota</taxon>
        <taxon>Metazoa</taxon>
        <taxon>Ecdysozoa</taxon>
        <taxon>Arthropoda</taxon>
        <taxon>Chelicerata</taxon>
        <taxon>Arachnida</taxon>
        <taxon>Araneae</taxon>
        <taxon>Araneomorphae</taxon>
        <taxon>Entelegynae</taxon>
        <taxon>Araneoidea</taxon>
        <taxon>Araneidae</taxon>
        <taxon>Araneus</taxon>
    </lineage>
</organism>
<dbReference type="PANTHER" id="PTHR45823">
    <property type="entry name" value="T-SNARE COILED-COIL HOMOLOGY DOMAIN-CONTAINING PROTEIN"/>
    <property type="match status" value="1"/>
</dbReference>
<accession>A0A4Y2NUD6</accession>
<evidence type="ECO:0000313" key="2">
    <source>
        <dbReference type="Proteomes" id="UP000499080"/>
    </source>
</evidence>
<evidence type="ECO:0000313" key="1">
    <source>
        <dbReference type="EMBL" id="GBN42483.1"/>
    </source>
</evidence>
<dbReference type="EMBL" id="BGPR01009818">
    <property type="protein sequence ID" value="GBN42483.1"/>
    <property type="molecule type" value="Genomic_DNA"/>
</dbReference>
<protein>
    <submittedName>
        <fullName evidence="1">Uncharacterized protein</fullName>
    </submittedName>
</protein>
<name>A0A4Y2NUD6_ARAVE</name>
<dbReference type="AlphaFoldDB" id="A0A4Y2NUD6"/>
<reference evidence="1 2" key="1">
    <citation type="journal article" date="2019" name="Sci. Rep.">
        <title>Orb-weaving spider Araneus ventricosus genome elucidates the spidroin gene catalogue.</title>
        <authorList>
            <person name="Kono N."/>
            <person name="Nakamura H."/>
            <person name="Ohtoshi R."/>
            <person name="Moran D.A.P."/>
            <person name="Shinohara A."/>
            <person name="Yoshida Y."/>
            <person name="Fujiwara M."/>
            <person name="Mori M."/>
            <person name="Tomita M."/>
            <person name="Arakawa K."/>
        </authorList>
    </citation>
    <scope>NUCLEOTIDE SEQUENCE [LARGE SCALE GENOMIC DNA]</scope>
</reference>
<keyword evidence="2" id="KW-1185">Reference proteome</keyword>
<dbReference type="Proteomes" id="UP000499080">
    <property type="component" value="Unassembled WGS sequence"/>
</dbReference>
<dbReference type="PANTHER" id="PTHR45823:SF1">
    <property type="entry name" value="T-SNARE COILED-COIL HOMOLOGY DOMAIN-CONTAINING PROTEIN"/>
    <property type="match status" value="1"/>
</dbReference>
<comment type="caution">
    <text evidence="1">The sequence shown here is derived from an EMBL/GenBank/DDBJ whole genome shotgun (WGS) entry which is preliminary data.</text>
</comment>
<gene>
    <name evidence="1" type="ORF">AVEN_32444_1</name>
</gene>
<proteinExistence type="predicted"/>
<dbReference type="OrthoDB" id="6512026at2759"/>